<name>A0ABU9I121_9FLAO</name>
<proteinExistence type="predicted"/>
<protein>
    <submittedName>
        <fullName evidence="2">Uncharacterized protein</fullName>
    </submittedName>
</protein>
<sequence length="146" mass="16263">MKRFLAFFAITAGFICHAQVPDRLAVAVPNSGSNSSTLNTAPPDFTFYSKNYNKVFDYYQYTFDAQKLSQRSVYVGSGNRFYFGQNGGFIMDMGQPSPNAYRINSGYAYDVIGLVRGINLIATSGKDYSVKLKPEVKDVQVFKGDQ</sequence>
<evidence type="ECO:0000313" key="3">
    <source>
        <dbReference type="Proteomes" id="UP001464555"/>
    </source>
</evidence>
<organism evidence="2 3">
    <name type="scientific">Flavobacterium arundinis</name>
    <dbReference type="NCBI Taxonomy" id="3139143"/>
    <lineage>
        <taxon>Bacteria</taxon>
        <taxon>Pseudomonadati</taxon>
        <taxon>Bacteroidota</taxon>
        <taxon>Flavobacteriia</taxon>
        <taxon>Flavobacteriales</taxon>
        <taxon>Flavobacteriaceae</taxon>
        <taxon>Flavobacterium</taxon>
    </lineage>
</organism>
<dbReference type="Proteomes" id="UP001464555">
    <property type="component" value="Unassembled WGS sequence"/>
</dbReference>
<evidence type="ECO:0000313" key="2">
    <source>
        <dbReference type="EMBL" id="MEL1245921.1"/>
    </source>
</evidence>
<keyword evidence="1" id="KW-0732">Signal</keyword>
<feature type="signal peptide" evidence="1">
    <location>
        <begin position="1"/>
        <end position="18"/>
    </location>
</feature>
<feature type="chain" id="PRO_5046041994" evidence="1">
    <location>
        <begin position="19"/>
        <end position="146"/>
    </location>
</feature>
<dbReference type="RefSeq" id="WP_341698218.1">
    <property type="nucleotide sequence ID" value="NZ_JBBYHR010000010.1"/>
</dbReference>
<comment type="caution">
    <text evidence="2">The sequence shown here is derived from an EMBL/GenBank/DDBJ whole genome shotgun (WGS) entry which is preliminary data.</text>
</comment>
<gene>
    <name evidence="2" type="ORF">AAEO56_16725</name>
</gene>
<reference evidence="2 3" key="1">
    <citation type="submission" date="2024-04" db="EMBL/GenBank/DDBJ databases">
        <title>Flavobacterium sp. DGU11 16S ribosomal RNA gene Genome sequencing and assembly.</title>
        <authorList>
            <person name="Park S."/>
        </authorList>
    </citation>
    <scope>NUCLEOTIDE SEQUENCE [LARGE SCALE GENOMIC DNA]</scope>
    <source>
        <strain evidence="2 3">DGU11</strain>
    </source>
</reference>
<accession>A0ABU9I121</accession>
<dbReference type="EMBL" id="JBBYHR010000010">
    <property type="protein sequence ID" value="MEL1245921.1"/>
    <property type="molecule type" value="Genomic_DNA"/>
</dbReference>
<evidence type="ECO:0000256" key="1">
    <source>
        <dbReference type="SAM" id="SignalP"/>
    </source>
</evidence>
<keyword evidence="3" id="KW-1185">Reference proteome</keyword>